<dbReference type="InterPro" id="IPR056199">
    <property type="entry name" value="SPEF2_C"/>
</dbReference>
<name>A0AAV2HED6_LYMST</name>
<dbReference type="InterPro" id="IPR010441">
    <property type="entry name" value="CH_2"/>
</dbReference>
<dbReference type="InterPro" id="IPR000850">
    <property type="entry name" value="Adenylat/UMP-CMP_kin"/>
</dbReference>
<dbReference type="InterPro" id="IPR036872">
    <property type="entry name" value="CH_dom_sf"/>
</dbReference>
<keyword evidence="1" id="KW-0808">Transferase</keyword>
<reference evidence="7 8" key="1">
    <citation type="submission" date="2024-04" db="EMBL/GenBank/DDBJ databases">
        <authorList>
            <consortium name="Genoscope - CEA"/>
            <person name="William W."/>
        </authorList>
    </citation>
    <scope>NUCLEOTIDE SEQUENCE [LARGE SCALE GENOMIC DNA]</scope>
</reference>
<dbReference type="SUPFAM" id="SSF47473">
    <property type="entry name" value="EF-hand"/>
    <property type="match status" value="1"/>
</dbReference>
<evidence type="ECO:0000259" key="6">
    <source>
        <dbReference type="PROSITE" id="PS50021"/>
    </source>
</evidence>
<evidence type="ECO:0000256" key="1">
    <source>
        <dbReference type="ARBA" id="ARBA00022679"/>
    </source>
</evidence>
<keyword evidence="2" id="KW-0547">Nucleotide-binding</keyword>
<feature type="compositionally biased region" description="Pro residues" evidence="5">
    <location>
        <begin position="771"/>
        <end position="781"/>
    </location>
</feature>
<organism evidence="7 8">
    <name type="scientific">Lymnaea stagnalis</name>
    <name type="common">Great pond snail</name>
    <name type="synonym">Helix stagnalis</name>
    <dbReference type="NCBI Taxonomy" id="6523"/>
    <lineage>
        <taxon>Eukaryota</taxon>
        <taxon>Metazoa</taxon>
        <taxon>Spiralia</taxon>
        <taxon>Lophotrochozoa</taxon>
        <taxon>Mollusca</taxon>
        <taxon>Gastropoda</taxon>
        <taxon>Heterobranchia</taxon>
        <taxon>Euthyneura</taxon>
        <taxon>Panpulmonata</taxon>
        <taxon>Hygrophila</taxon>
        <taxon>Lymnaeoidea</taxon>
        <taxon>Lymnaeidae</taxon>
        <taxon>Lymnaea</taxon>
    </lineage>
</organism>
<dbReference type="GO" id="GO:0006139">
    <property type="term" value="P:nucleobase-containing compound metabolic process"/>
    <property type="evidence" value="ECO:0007669"/>
    <property type="project" value="InterPro"/>
</dbReference>
<feature type="compositionally biased region" description="Basic and acidic residues" evidence="5">
    <location>
        <begin position="753"/>
        <end position="763"/>
    </location>
</feature>
<dbReference type="PROSITE" id="PS50021">
    <property type="entry name" value="CH"/>
    <property type="match status" value="1"/>
</dbReference>
<gene>
    <name evidence="7" type="ORF">GSLYS_00005199001</name>
</gene>
<dbReference type="Gene3D" id="1.10.418.10">
    <property type="entry name" value="Calponin-like domain"/>
    <property type="match status" value="1"/>
</dbReference>
<dbReference type="Pfam" id="PF06294">
    <property type="entry name" value="CH_2"/>
    <property type="match status" value="1"/>
</dbReference>
<dbReference type="SUPFAM" id="SSF52540">
    <property type="entry name" value="P-loop containing nucleoside triphosphate hydrolases"/>
    <property type="match status" value="1"/>
</dbReference>
<keyword evidence="4" id="KW-0175">Coiled coil</keyword>
<dbReference type="Gene3D" id="1.10.238.10">
    <property type="entry name" value="EF-hand"/>
    <property type="match status" value="1"/>
</dbReference>
<dbReference type="InterPro" id="IPR054517">
    <property type="entry name" value="SPEF2_D5"/>
</dbReference>
<evidence type="ECO:0000256" key="2">
    <source>
        <dbReference type="ARBA" id="ARBA00022741"/>
    </source>
</evidence>
<comment type="caution">
    <text evidence="7">The sequence shown here is derived from an EMBL/GenBank/DDBJ whole genome shotgun (WGS) entry which is preliminary data.</text>
</comment>
<feature type="coiled-coil region" evidence="4">
    <location>
        <begin position="182"/>
        <end position="209"/>
    </location>
</feature>
<feature type="region of interest" description="Disordered" evidence="5">
    <location>
        <begin position="986"/>
        <end position="1041"/>
    </location>
</feature>
<keyword evidence="8" id="KW-1185">Reference proteome</keyword>
<evidence type="ECO:0000313" key="7">
    <source>
        <dbReference type="EMBL" id="CAL1531074.1"/>
    </source>
</evidence>
<feature type="region of interest" description="Disordered" evidence="5">
    <location>
        <begin position="1408"/>
        <end position="1448"/>
    </location>
</feature>
<dbReference type="Gene3D" id="3.40.50.300">
    <property type="entry name" value="P-loop containing nucleotide triphosphate hydrolases"/>
    <property type="match status" value="1"/>
</dbReference>
<feature type="region of interest" description="Disordered" evidence="5">
    <location>
        <begin position="748"/>
        <end position="782"/>
    </location>
</feature>
<dbReference type="Proteomes" id="UP001497497">
    <property type="component" value="Unassembled WGS sequence"/>
</dbReference>
<protein>
    <recommendedName>
        <fullName evidence="6">Calponin-homology (CH) domain-containing protein</fullName>
    </recommendedName>
</protein>
<evidence type="ECO:0000313" key="8">
    <source>
        <dbReference type="Proteomes" id="UP001497497"/>
    </source>
</evidence>
<sequence>MTEILCRWLNDELKISSPITPASFAKEFSTGYLIGEVLQKYQLQDDFDQFSKSKTADSKLNNFTRLEPKFHLLGIPFDTTRARNIMTEEHGAATQLLYQLFIALNNKKKANLTGVAMETLKPAAPAKLGIVENAIYKERLKQATPRQTDLDLQALVSRFHENQIKMEQTAFKERFEEVERMYQKRQMERAALIERNRNLKEKQSELVAKINSATVFIPKPPQRTLKAIEAQKDAKKKREAEESIQAIHFFEQKMKSIATDDKEDDLDIQTILANDNDRGEPVKLVRTVPNDEYIGKIRKRLQEDSSAREEREKRRRKVLRDQMSAHLAQEEARREEMMVNRLMRQSQQERRIAVQLLQARHEKEIIRQNRLLRETQYQERRQKDLEEALDREAEMAALHKLEYAEQIKAEQKLHNAILAQRAEERYKRHYNHCEGVLNSIIDLSFKVAEYRELTNKLLPAKLMREWKLLFTSGQPLFEVEDLVELTPEQILEEERQKLLNEGDFMEYKTMTGEWQPPIDSGITGPPPDNSWVGHIVHRIFNMVHPPSPPPEPPEFPQFPIRACLLGKLFSGKSSCAKRLAEEHRLQVLVPEELIQEAVEAFKAGEVETAEQATQVNFGGAESSLNDNITASENIFEGVSGELNQVKSSIVEASETSVSRKTSVDQPEIQKPEKERTLTPKIVAPEPTARAKLGAAAFKCLRKGRPVDDQIAIDIITMAIRKIPDGTGWILDGYPQNYTQAKLLERALSGCDPNSKDGKKEQKTKASSLVPDPRPQPLPSDPPSGIDVVILLDVRDELCLKRAAGRWEQAQAGKVYHEEYDPPPTGSATGLGKVEKVLPVSDPGYNQEQVQARIAGFLDQWPKLEKWFRKFGTLKTVDASLEKESVFLETENIFEEILEKVQEKLRINSFDAEQRTLRFPAAPGAPPVVAAESVDAPAPGGPEVRSSRPSSKSADRPGKLESRSFSNWETTHVNVWYTFMLVKDKKSRSPKGKKSEVGSSKGKGSRGSSPKSDSARKGGKKAKTPEPEQEVEQVLPPPIKPDDPEWQFVDLDIDMELAKVLATHWDEIERAYVNNCQTVFYNTRSERENILRYFYQIKKDYIAFLKRPDCKQEYVEQWQQTYNSVPDDMRDDEETKAELHQQVDNLRESLWSMCDDRKEQAEREREAIVQDGWLDDRLGLLTNHYLTLMQAEVDRFQDTLRMLSDYYHGMEGQVPSVLNPDYQRLPLIELAVELVSTPEPTPDNGEIGEDEIKSARSVSTRSLRSKDPIERVKSPRSPKPSKAPSKKNLSGGGQETPQELPKTSDGIGKKITIPLIHRSGVMSEVDFKQTNTPKAKGADRKVTKKTSEELSTSEEAPVQDDQDTKLVHHGYNIAVNSVSQLVCNHYMLINYARVDIQAILDEQERLKELEREKEKEKSKPKGGSKKGRSPSPKKTQKKEETDLSPVVPTMSEEELMKKATLERGREEYLYCIREEEQATKIRLDLIRSLVTAILRDLKCKAQEIYKDMVDWLGARFLKEMESIDQLCEVMRNAIENKEKLKYEICIEQDYFVLDEDLKILKTPSPAPPEIPIEQPIADQFKVSQLNQLYEHLRTLAPNGIISNKAFVELFENLVSVAHGMESLPDSWMLLRSAQIQELGNMLSSDSDYVDWRRLLVALSYPIPTPTQQQLLNSLKHFKAMDQRGTGKVTREQWHRINLWFVKNSLDGFDRLTQLHNLLFEMFADHTGPIPLLDYMNFLMYFSACPNAYEGFLHALSVACGHHIPRLGGPMQATNVSQVERVASGVDSLLEVENKEEDKPKGEPPMSDENIPDDAIHALVSVEALHMVLHHGETTKEDSHRFTASADPEDHTSLEKLSSVFQELNENETAGPVLYRILIEHPLIQDVIAACQQFKSLDVKSLIATAAPDPVDTVLKIVD</sequence>
<dbReference type="PANTHER" id="PTHR14919:SF0">
    <property type="entry name" value="SPERM FLAGELLAR PROTEIN 2"/>
    <property type="match status" value="1"/>
</dbReference>
<evidence type="ECO:0000256" key="3">
    <source>
        <dbReference type="ARBA" id="ARBA00022777"/>
    </source>
</evidence>
<feature type="domain" description="Calponin-homology (CH)" evidence="6">
    <location>
        <begin position="1"/>
        <end position="105"/>
    </location>
</feature>
<feature type="compositionally biased region" description="Basic and acidic residues" evidence="5">
    <location>
        <begin position="1335"/>
        <end position="1347"/>
    </location>
</feature>
<dbReference type="Pfam" id="PF00406">
    <property type="entry name" value="ADK"/>
    <property type="match status" value="1"/>
</dbReference>
<feature type="compositionally biased region" description="Basic and acidic residues" evidence="5">
    <location>
        <begin position="1263"/>
        <end position="1272"/>
    </location>
</feature>
<proteinExistence type="predicted"/>
<evidence type="ECO:0000256" key="5">
    <source>
        <dbReference type="SAM" id="MobiDB-lite"/>
    </source>
</evidence>
<feature type="compositionally biased region" description="Basic and acidic residues" evidence="5">
    <location>
        <begin position="1408"/>
        <end position="1418"/>
    </location>
</feature>
<evidence type="ECO:0000256" key="4">
    <source>
        <dbReference type="SAM" id="Coils"/>
    </source>
</evidence>
<accession>A0AAV2HED6</accession>
<dbReference type="GO" id="GO:0005524">
    <property type="term" value="F:ATP binding"/>
    <property type="evidence" value="ECO:0007669"/>
    <property type="project" value="InterPro"/>
</dbReference>
<feature type="region of interest" description="Disordered" evidence="5">
    <location>
        <begin position="1235"/>
        <end position="1307"/>
    </location>
</feature>
<dbReference type="PANTHER" id="PTHR14919">
    <property type="entry name" value="KPL2-RELATED"/>
    <property type="match status" value="1"/>
</dbReference>
<feature type="region of interest" description="Disordered" evidence="5">
    <location>
        <begin position="1326"/>
        <end position="1360"/>
    </location>
</feature>
<dbReference type="InterPro" id="IPR001715">
    <property type="entry name" value="CH_dom"/>
</dbReference>
<dbReference type="Pfam" id="PF24082">
    <property type="entry name" value="SPEF2_C"/>
    <property type="match status" value="1"/>
</dbReference>
<keyword evidence="3" id="KW-0418">Kinase</keyword>
<dbReference type="InterPro" id="IPR027417">
    <property type="entry name" value="P-loop_NTPase"/>
</dbReference>
<dbReference type="InterPro" id="IPR052634">
    <property type="entry name" value="Sperm_flagellar-bone_growth"/>
</dbReference>
<feature type="region of interest" description="Disordered" evidence="5">
    <location>
        <begin position="917"/>
        <end position="960"/>
    </location>
</feature>
<dbReference type="EMBL" id="CAXITT010000081">
    <property type="protein sequence ID" value="CAL1531074.1"/>
    <property type="molecule type" value="Genomic_DNA"/>
</dbReference>
<dbReference type="GO" id="GO:0019205">
    <property type="term" value="F:nucleobase-containing compound kinase activity"/>
    <property type="evidence" value="ECO:0007669"/>
    <property type="project" value="InterPro"/>
</dbReference>
<dbReference type="GO" id="GO:0005737">
    <property type="term" value="C:cytoplasm"/>
    <property type="evidence" value="ECO:0007669"/>
    <property type="project" value="UniProtKB-ARBA"/>
</dbReference>
<dbReference type="Pfam" id="PF22946">
    <property type="entry name" value="SPEF2_D5"/>
    <property type="match status" value="1"/>
</dbReference>
<feature type="compositionally biased region" description="Low complexity" evidence="5">
    <location>
        <begin position="996"/>
        <end position="1011"/>
    </location>
</feature>
<dbReference type="InterPro" id="IPR011992">
    <property type="entry name" value="EF-hand-dom_pair"/>
</dbReference>
<dbReference type="CDD" id="cd01428">
    <property type="entry name" value="ADK"/>
    <property type="match status" value="1"/>
</dbReference>